<feature type="region of interest" description="Disordered" evidence="1">
    <location>
        <begin position="45"/>
        <end position="73"/>
    </location>
</feature>
<dbReference type="Proteomes" id="UP001595445">
    <property type="component" value="Unassembled WGS sequence"/>
</dbReference>
<dbReference type="InterPro" id="IPR021327">
    <property type="entry name" value="DUF2934"/>
</dbReference>
<comment type="caution">
    <text evidence="2">The sequence shown here is derived from an EMBL/GenBank/DDBJ whole genome shotgun (WGS) entry which is preliminary data.</text>
</comment>
<dbReference type="RefSeq" id="WP_197643148.1">
    <property type="nucleotide sequence ID" value="NZ_JAEACP010000008.1"/>
</dbReference>
<name>A0ABV7DS77_9RHOB</name>
<evidence type="ECO:0000256" key="1">
    <source>
        <dbReference type="SAM" id="MobiDB-lite"/>
    </source>
</evidence>
<protein>
    <submittedName>
        <fullName evidence="2">DUF2934 domain-containing protein</fullName>
    </submittedName>
</protein>
<organism evidence="2 3">
    <name type="scientific">Tabrizicola soli</name>
    <dbReference type="NCBI Taxonomy" id="2185115"/>
    <lineage>
        <taxon>Bacteria</taxon>
        <taxon>Pseudomonadati</taxon>
        <taxon>Pseudomonadota</taxon>
        <taxon>Alphaproteobacteria</taxon>
        <taxon>Rhodobacterales</taxon>
        <taxon>Paracoccaceae</taxon>
        <taxon>Tabrizicola</taxon>
    </lineage>
</organism>
<reference evidence="3" key="1">
    <citation type="journal article" date="2019" name="Int. J. Syst. Evol. Microbiol.">
        <title>The Global Catalogue of Microorganisms (GCM) 10K type strain sequencing project: providing services to taxonomists for standard genome sequencing and annotation.</title>
        <authorList>
            <consortium name="The Broad Institute Genomics Platform"/>
            <consortium name="The Broad Institute Genome Sequencing Center for Infectious Disease"/>
            <person name="Wu L."/>
            <person name="Ma J."/>
        </authorList>
    </citation>
    <scope>NUCLEOTIDE SEQUENCE [LARGE SCALE GENOMIC DNA]</scope>
    <source>
        <strain evidence="3">KCTC 62102</strain>
    </source>
</reference>
<dbReference type="Pfam" id="PF11154">
    <property type="entry name" value="DUF2934"/>
    <property type="match status" value="1"/>
</dbReference>
<evidence type="ECO:0000313" key="2">
    <source>
        <dbReference type="EMBL" id="MFC3085927.1"/>
    </source>
</evidence>
<accession>A0ABV7DS77</accession>
<sequence length="73" mass="8277">MTQNQEARIRQRAYEIWQEEGAPPGRAEANWLRAESELLREAVDPVWQGEDSASMAATPEGPATTPSGRRRRR</sequence>
<evidence type="ECO:0000313" key="3">
    <source>
        <dbReference type="Proteomes" id="UP001595445"/>
    </source>
</evidence>
<keyword evidence="3" id="KW-1185">Reference proteome</keyword>
<dbReference type="EMBL" id="JBHRSM010000013">
    <property type="protein sequence ID" value="MFC3085927.1"/>
    <property type="molecule type" value="Genomic_DNA"/>
</dbReference>
<gene>
    <name evidence="2" type="ORF">ACFOD6_07680</name>
</gene>
<proteinExistence type="predicted"/>